<keyword evidence="2" id="KW-1185">Reference proteome</keyword>
<dbReference type="EMBL" id="BSEC01000002">
    <property type="protein sequence ID" value="GLI95310.1"/>
    <property type="molecule type" value="Genomic_DNA"/>
</dbReference>
<evidence type="ECO:0008006" key="3">
    <source>
        <dbReference type="Google" id="ProtNLM"/>
    </source>
</evidence>
<dbReference type="AlphaFoldDB" id="A0A9W6GYS6"/>
<name>A0A9W6GYS6_9HYPH</name>
<sequence length="157" mass="17716">MYQKQAANVLSPKAPVPMDDVESSMFRLFVAIGAFWELTDQPEEYRTRLPAFMANRISLDPKYRDYYALAKRVIDGLIAEKGERLAYEFLFTSKPRSAPAPPTTELEYVQYYVANEFIAYRLALGGFATFGATNYRGFFGGANIPGEPAPYRVGEVE</sequence>
<accession>A0A9W6GYS6</accession>
<evidence type="ECO:0000313" key="2">
    <source>
        <dbReference type="Proteomes" id="UP001144323"/>
    </source>
</evidence>
<gene>
    <name evidence="1" type="ORF">LMG27198_43020</name>
</gene>
<proteinExistence type="predicted"/>
<dbReference type="Proteomes" id="UP001144323">
    <property type="component" value="Unassembled WGS sequence"/>
</dbReference>
<comment type="caution">
    <text evidence="1">The sequence shown here is derived from an EMBL/GenBank/DDBJ whole genome shotgun (WGS) entry which is preliminary data.</text>
</comment>
<protein>
    <recommendedName>
        <fullName evidence="3">Gluconate 2-dehydrogenase subunit 3 family protein</fullName>
    </recommendedName>
</protein>
<reference evidence="1" key="1">
    <citation type="journal article" date="2023" name="Int. J. Syst. Evol. Microbiol.">
        <title>Methylocystis iwaonis sp. nov., a type II methane-oxidizing bacterium from surface soil of a rice paddy field in Japan, and emended description of the genus Methylocystis (ex Whittenbury et al. 1970) Bowman et al. 1993.</title>
        <authorList>
            <person name="Kaise H."/>
            <person name="Sawadogo J.B."/>
            <person name="Alam M.S."/>
            <person name="Ueno C."/>
            <person name="Dianou D."/>
            <person name="Shinjo R."/>
            <person name="Asakawa S."/>
        </authorList>
    </citation>
    <scope>NUCLEOTIDE SEQUENCE</scope>
    <source>
        <strain evidence="1">LMG27198</strain>
    </source>
</reference>
<evidence type="ECO:0000313" key="1">
    <source>
        <dbReference type="EMBL" id="GLI95310.1"/>
    </source>
</evidence>
<organism evidence="1 2">
    <name type="scientific">Methylocystis echinoides</name>
    <dbReference type="NCBI Taxonomy" id="29468"/>
    <lineage>
        <taxon>Bacteria</taxon>
        <taxon>Pseudomonadati</taxon>
        <taxon>Pseudomonadota</taxon>
        <taxon>Alphaproteobacteria</taxon>
        <taxon>Hyphomicrobiales</taxon>
        <taxon>Methylocystaceae</taxon>
        <taxon>Methylocystis</taxon>
    </lineage>
</organism>
<dbReference type="RefSeq" id="WP_281806059.1">
    <property type="nucleotide sequence ID" value="NZ_BSEC01000002.1"/>
</dbReference>